<dbReference type="Gramene" id="PNW72617">
    <property type="protein sequence ID" value="PNW72617"/>
    <property type="gene ID" value="CHLRE_15g635850v5"/>
</dbReference>
<dbReference type="PRINTS" id="PR00126">
    <property type="entry name" value="ATPASEGAMMA"/>
</dbReference>
<evidence type="ECO:0000256" key="7">
    <source>
        <dbReference type="ARBA" id="ARBA00023196"/>
    </source>
</evidence>
<dbReference type="OrthoDB" id="239812at2759"/>
<dbReference type="Proteomes" id="UP000006906">
    <property type="component" value="Chromosome 15"/>
</dbReference>
<dbReference type="PIRSF" id="PIRSF039089">
    <property type="entry name" value="ATP_synthase_gamma"/>
    <property type="match status" value="1"/>
</dbReference>
<keyword evidence="5" id="KW-0406">Ion transport</keyword>
<dbReference type="GO" id="GO:0046933">
    <property type="term" value="F:proton-transporting ATP synthase activity, rotational mechanism"/>
    <property type="evidence" value="ECO:0007669"/>
    <property type="project" value="InterPro"/>
</dbReference>
<protein>
    <recommendedName>
        <fullName evidence="9">F-ATPase gamma subunit</fullName>
    </recommendedName>
</protein>
<gene>
    <name evidence="10" type="ORF">CHLRE_15g635850v5</name>
</gene>
<name>A0A2K3CWG2_CHLRE</name>
<evidence type="ECO:0000256" key="6">
    <source>
        <dbReference type="ARBA" id="ARBA00023136"/>
    </source>
</evidence>
<dbReference type="EMBL" id="CM008976">
    <property type="protein sequence ID" value="PNW72617.1"/>
    <property type="molecule type" value="Genomic_DNA"/>
</dbReference>
<dbReference type="InParanoid" id="A0A2K3CWG2"/>
<dbReference type="Pfam" id="PF00231">
    <property type="entry name" value="ATP-synt"/>
    <property type="match status" value="2"/>
</dbReference>
<dbReference type="InterPro" id="IPR023632">
    <property type="entry name" value="ATP_synth_F1_gsu_CS"/>
</dbReference>
<keyword evidence="3" id="KW-0813">Transport</keyword>
<dbReference type="GeneID" id="5726159"/>
<dbReference type="GO" id="GO:0015986">
    <property type="term" value="P:proton motive force-driven ATP synthesis"/>
    <property type="evidence" value="ECO:0000318"/>
    <property type="project" value="GO_Central"/>
</dbReference>
<dbReference type="InterPro" id="IPR000131">
    <property type="entry name" value="ATP_synth_F1_gsu"/>
</dbReference>
<dbReference type="CDD" id="cd12151">
    <property type="entry name" value="F1-ATPase_gamma"/>
    <property type="match status" value="1"/>
</dbReference>
<proteinExistence type="inferred from homology"/>
<dbReference type="STRING" id="3055.A0A2K3CWG2"/>
<dbReference type="SUPFAM" id="SSF52943">
    <property type="entry name" value="ATP synthase (F1-ATPase), gamma subunit"/>
    <property type="match status" value="1"/>
</dbReference>
<evidence type="ECO:0000313" key="10">
    <source>
        <dbReference type="EMBL" id="PNW72617.1"/>
    </source>
</evidence>
<comment type="subcellular location">
    <subcellularLocation>
        <location evidence="1">Membrane</location>
        <topology evidence="1">Peripheral membrane protein</topology>
    </subcellularLocation>
</comment>
<organism evidence="10 11">
    <name type="scientific">Chlamydomonas reinhardtii</name>
    <name type="common">Chlamydomonas smithii</name>
    <dbReference type="NCBI Taxonomy" id="3055"/>
    <lineage>
        <taxon>Eukaryota</taxon>
        <taxon>Viridiplantae</taxon>
        <taxon>Chlorophyta</taxon>
        <taxon>core chlorophytes</taxon>
        <taxon>Chlorophyceae</taxon>
        <taxon>CS clade</taxon>
        <taxon>Chlamydomonadales</taxon>
        <taxon>Chlamydomonadaceae</taxon>
        <taxon>Chlamydomonas</taxon>
    </lineage>
</organism>
<reference evidence="10 11" key="1">
    <citation type="journal article" date="2007" name="Science">
        <title>The Chlamydomonas genome reveals the evolution of key animal and plant functions.</title>
        <authorList>
            <person name="Merchant S.S."/>
            <person name="Prochnik S.E."/>
            <person name="Vallon O."/>
            <person name="Harris E.H."/>
            <person name="Karpowicz S.J."/>
            <person name="Witman G.B."/>
            <person name="Terry A."/>
            <person name="Salamov A."/>
            <person name="Fritz-Laylin L.K."/>
            <person name="Marechal-Drouard L."/>
            <person name="Marshall W.F."/>
            <person name="Qu L.H."/>
            <person name="Nelson D.R."/>
            <person name="Sanderfoot A.A."/>
            <person name="Spalding M.H."/>
            <person name="Kapitonov V.V."/>
            <person name="Ren Q."/>
            <person name="Ferris P."/>
            <person name="Lindquist E."/>
            <person name="Shapiro H."/>
            <person name="Lucas S.M."/>
            <person name="Grimwood J."/>
            <person name="Schmutz J."/>
            <person name="Cardol P."/>
            <person name="Cerutti H."/>
            <person name="Chanfreau G."/>
            <person name="Chen C.L."/>
            <person name="Cognat V."/>
            <person name="Croft M.T."/>
            <person name="Dent R."/>
            <person name="Dutcher S."/>
            <person name="Fernandez E."/>
            <person name="Fukuzawa H."/>
            <person name="Gonzalez-Ballester D."/>
            <person name="Gonzalez-Halphen D."/>
            <person name="Hallmann A."/>
            <person name="Hanikenne M."/>
            <person name="Hippler M."/>
            <person name="Inwood W."/>
            <person name="Jabbari K."/>
            <person name="Kalanon M."/>
            <person name="Kuras R."/>
            <person name="Lefebvre P.A."/>
            <person name="Lemaire S.D."/>
            <person name="Lobanov A.V."/>
            <person name="Lohr M."/>
            <person name="Manuell A."/>
            <person name="Meier I."/>
            <person name="Mets L."/>
            <person name="Mittag M."/>
            <person name="Mittelmeier T."/>
            <person name="Moroney J.V."/>
            <person name="Moseley J."/>
            <person name="Napoli C."/>
            <person name="Nedelcu A.M."/>
            <person name="Niyogi K."/>
            <person name="Novoselov S.V."/>
            <person name="Paulsen I.T."/>
            <person name="Pazour G."/>
            <person name="Purton S."/>
            <person name="Ral J.P."/>
            <person name="Riano-Pachon D.M."/>
            <person name="Riekhof W."/>
            <person name="Rymarquis L."/>
            <person name="Schroda M."/>
            <person name="Stern D."/>
            <person name="Umen J."/>
            <person name="Willows R."/>
            <person name="Wilson N."/>
            <person name="Zimmer S.L."/>
            <person name="Allmer J."/>
            <person name="Balk J."/>
            <person name="Bisova K."/>
            <person name="Chen C.J."/>
            <person name="Elias M."/>
            <person name="Gendler K."/>
            <person name="Hauser C."/>
            <person name="Lamb M.R."/>
            <person name="Ledford H."/>
            <person name="Long J.C."/>
            <person name="Minagawa J."/>
            <person name="Page M.D."/>
            <person name="Pan J."/>
            <person name="Pootakham W."/>
            <person name="Roje S."/>
            <person name="Rose A."/>
            <person name="Stahlberg E."/>
            <person name="Terauchi A.M."/>
            <person name="Yang P."/>
            <person name="Ball S."/>
            <person name="Bowler C."/>
            <person name="Dieckmann C.L."/>
            <person name="Gladyshev V.N."/>
            <person name="Green P."/>
            <person name="Jorgensen R."/>
            <person name="Mayfield S."/>
            <person name="Mueller-Roeber B."/>
            <person name="Rajamani S."/>
            <person name="Sayre R.T."/>
            <person name="Brokstein P."/>
            <person name="Dubchak I."/>
            <person name="Goodstein D."/>
            <person name="Hornick L."/>
            <person name="Huang Y.W."/>
            <person name="Jhaveri J."/>
            <person name="Luo Y."/>
            <person name="Martinez D."/>
            <person name="Ngau W.C."/>
            <person name="Otillar B."/>
            <person name="Poliakov A."/>
            <person name="Porter A."/>
            <person name="Szajkowski L."/>
            <person name="Werner G."/>
            <person name="Zhou K."/>
            <person name="Grigoriev I.V."/>
            <person name="Rokhsar D.S."/>
            <person name="Grossman A.R."/>
        </authorList>
    </citation>
    <scope>NUCLEOTIDE SEQUENCE [LARGE SCALE GENOMIC DNA]</scope>
    <source>
        <strain evidence="11">CC-503</strain>
    </source>
</reference>
<keyword evidence="11" id="KW-1185">Reference proteome</keyword>
<keyword evidence="4" id="KW-0375">Hydrogen ion transport</keyword>
<dbReference type="PANTHER" id="PTHR11693">
    <property type="entry name" value="ATP SYNTHASE GAMMA CHAIN"/>
    <property type="match status" value="1"/>
</dbReference>
<dbReference type="ExpressionAtlas" id="A0A2K3CWG2">
    <property type="expression patterns" value="baseline and differential"/>
</dbReference>
<evidence type="ECO:0000256" key="1">
    <source>
        <dbReference type="ARBA" id="ARBA00004170"/>
    </source>
</evidence>
<dbReference type="PANTHER" id="PTHR11693:SF22">
    <property type="entry name" value="ATP SYNTHASE SUBUNIT GAMMA, MITOCHONDRIAL"/>
    <property type="match status" value="1"/>
</dbReference>
<dbReference type="KEGG" id="cre:CHLRE_15g635850v5"/>
<accession>A0A2K3CWG2</accession>
<dbReference type="InterPro" id="IPR035968">
    <property type="entry name" value="ATP_synth_F1_ATPase_gsu"/>
</dbReference>
<comment type="similarity">
    <text evidence="2">Belongs to the ATPase gamma chain family.</text>
</comment>
<evidence type="ECO:0000256" key="2">
    <source>
        <dbReference type="ARBA" id="ARBA00007681"/>
    </source>
</evidence>
<sequence>MALRNAASFLGKSLAGAAELGFSAAKTAGGEALTNAFVTDGVRHASNQAVKQRIRAIKNIGKITKAMKMVAASKMKNAQVAVEQSRGIVNPFVRLFGDFPAIEGKQNITVAVSSDRGLCGGLNSNIAKYTRALLKMDPTTSETTKLVSIGDKGRSQLMRTNGEMFTHTFSETYKVRVTFAQASLIAEDLLKSNPEAVKILFNKFRSAISFKPTLATILTPETLEKQLTEPSGNRLDAYEIEASHERSDVLRDLAEFQLAAVRGAGWPALCDLAEFQLAATLYNAMLENNCSEHASRMSAMENSTKSAGEMLGKLTLEYNRKRQATITTELIEIIAGASALMDA</sequence>
<evidence type="ECO:0000313" key="11">
    <source>
        <dbReference type="Proteomes" id="UP000006906"/>
    </source>
</evidence>
<evidence type="ECO:0000256" key="3">
    <source>
        <dbReference type="ARBA" id="ARBA00022448"/>
    </source>
</evidence>
<keyword evidence="6" id="KW-0472">Membrane</keyword>
<dbReference type="Gene3D" id="3.40.1380.10">
    <property type="match status" value="1"/>
</dbReference>
<dbReference type="AlphaFoldDB" id="A0A2K3CWG2"/>
<keyword evidence="8" id="KW-0066">ATP synthesis</keyword>
<evidence type="ECO:0000256" key="5">
    <source>
        <dbReference type="ARBA" id="ARBA00023065"/>
    </source>
</evidence>
<dbReference type="GO" id="GO:0045259">
    <property type="term" value="C:proton-transporting ATP synthase complex"/>
    <property type="evidence" value="ECO:0007669"/>
    <property type="project" value="UniProtKB-KW"/>
</dbReference>
<keyword evidence="7" id="KW-0139">CF(1)</keyword>
<evidence type="ECO:0000256" key="4">
    <source>
        <dbReference type="ARBA" id="ARBA00022781"/>
    </source>
</evidence>
<dbReference type="Gene3D" id="1.10.287.80">
    <property type="entry name" value="ATP synthase, gamma subunit, helix hairpin domain"/>
    <property type="match status" value="2"/>
</dbReference>
<evidence type="ECO:0000256" key="9">
    <source>
        <dbReference type="ARBA" id="ARBA00031066"/>
    </source>
</evidence>
<evidence type="ECO:0000256" key="8">
    <source>
        <dbReference type="ARBA" id="ARBA00023310"/>
    </source>
</evidence>
<dbReference type="PROSITE" id="PS00153">
    <property type="entry name" value="ATPASE_GAMMA"/>
    <property type="match status" value="1"/>
</dbReference>
<dbReference type="FunCoup" id="A0A2K3CWG2">
    <property type="interactions" value="1877"/>
</dbReference>
<dbReference type="RefSeq" id="XP_042916387.1">
    <property type="nucleotide sequence ID" value="XM_043070523.1"/>
</dbReference>